<evidence type="ECO:0000256" key="3">
    <source>
        <dbReference type="ARBA" id="ARBA00023239"/>
    </source>
</evidence>
<evidence type="ECO:0000256" key="2">
    <source>
        <dbReference type="ARBA" id="ARBA00022723"/>
    </source>
</evidence>
<organism evidence="5 6">
    <name type="scientific">Oceanibacterium hippocampi</name>
    <dbReference type="NCBI Taxonomy" id="745714"/>
    <lineage>
        <taxon>Bacteria</taxon>
        <taxon>Pseudomonadati</taxon>
        <taxon>Pseudomonadota</taxon>
        <taxon>Alphaproteobacteria</taxon>
        <taxon>Sneathiellales</taxon>
        <taxon>Sneathiellaceae</taxon>
        <taxon>Oceanibacterium</taxon>
    </lineage>
</organism>
<reference evidence="5 6" key="1">
    <citation type="submission" date="2017-03" db="EMBL/GenBank/DDBJ databases">
        <authorList>
            <person name="Afonso C.L."/>
            <person name="Miller P.J."/>
            <person name="Scott M.A."/>
            <person name="Spackman E."/>
            <person name="Goraichik I."/>
            <person name="Dimitrov K.M."/>
            <person name="Suarez D.L."/>
            <person name="Swayne D.E."/>
        </authorList>
    </citation>
    <scope>NUCLEOTIDE SEQUENCE [LARGE SCALE GENOMIC DNA]</scope>
    <source>
        <strain evidence="5 6">CECT 7691</strain>
    </source>
</reference>
<dbReference type="InterPro" id="IPR005000">
    <property type="entry name" value="Aldolase/citrate-lyase_domain"/>
</dbReference>
<keyword evidence="6" id="KW-1185">Reference proteome</keyword>
<protein>
    <submittedName>
        <fullName evidence="5">5-keto-4-deoxy-D-glucarate aldolase</fullName>
        <ecNumber evidence="5">4.1.2.20</ecNumber>
    </submittedName>
</protein>
<comment type="similarity">
    <text evidence="1">Belongs to the HpcH/HpaI aldolase family.</text>
</comment>
<dbReference type="GO" id="GO:0008672">
    <property type="term" value="F:2-dehydro-3-deoxyglucarate aldolase activity"/>
    <property type="evidence" value="ECO:0007669"/>
    <property type="project" value="UniProtKB-EC"/>
</dbReference>
<evidence type="ECO:0000313" key="5">
    <source>
        <dbReference type="EMBL" id="SLN73049.1"/>
    </source>
</evidence>
<sequence>MRDNPVKQKLQRGETAFGTMVFELVSPGLPAILSAAGAEFALYDMEHSGISMEEMKRQFAYGRGLGLVPIVRPPGKQYQFVSRLLDLGAMGLMLPMVESRAEAEEIVSWTRYAPRGVRGAMFGGAHDDYAPGDVAEKMRIAEDRTIVLAMIETEKGVANVDEIMSVDGIHGAHLGQFDLSLSLGIPGQVDHPRIDAAVQSLLAACKAHGKFAACMAPTVEIARDWMRQGFNMVSYSYDIGLLANGLSDGIGQLRGKAGS</sequence>
<feature type="domain" description="HpcH/HpaI aldolase/citrate lyase" evidence="4">
    <location>
        <begin position="27"/>
        <end position="244"/>
    </location>
</feature>
<dbReference type="Gene3D" id="3.20.20.60">
    <property type="entry name" value="Phosphoenolpyruvate-binding domains"/>
    <property type="match status" value="1"/>
</dbReference>
<dbReference type="InterPro" id="IPR015813">
    <property type="entry name" value="Pyrv/PenolPyrv_kinase-like_dom"/>
</dbReference>
<accession>A0A1Y5TUE2</accession>
<dbReference type="EC" id="4.1.2.20" evidence="5"/>
<dbReference type="InterPro" id="IPR040442">
    <property type="entry name" value="Pyrv_kinase-like_dom_sf"/>
</dbReference>
<dbReference type="AlphaFoldDB" id="A0A1Y5TUE2"/>
<keyword evidence="3 5" id="KW-0456">Lyase</keyword>
<dbReference type="PANTHER" id="PTHR30502:SF0">
    <property type="entry name" value="PHOSPHOENOLPYRUVATE CARBOXYLASE FAMILY PROTEIN"/>
    <property type="match status" value="1"/>
</dbReference>
<keyword evidence="2" id="KW-0479">Metal-binding</keyword>
<proteinExistence type="inferred from homology"/>
<gene>
    <name evidence="5" type="primary">garL_2</name>
    <name evidence="5" type="ORF">OCH7691_03555</name>
</gene>
<dbReference type="GO" id="GO:0005737">
    <property type="term" value="C:cytoplasm"/>
    <property type="evidence" value="ECO:0007669"/>
    <property type="project" value="TreeGrafter"/>
</dbReference>
<dbReference type="Pfam" id="PF03328">
    <property type="entry name" value="HpcH_HpaI"/>
    <property type="match status" value="1"/>
</dbReference>
<evidence type="ECO:0000313" key="6">
    <source>
        <dbReference type="Proteomes" id="UP000193200"/>
    </source>
</evidence>
<dbReference type="PANTHER" id="PTHR30502">
    <property type="entry name" value="2-KETO-3-DEOXY-L-RHAMNONATE ALDOLASE"/>
    <property type="match status" value="1"/>
</dbReference>
<dbReference type="RefSeq" id="WP_085884889.1">
    <property type="nucleotide sequence ID" value="NZ_FWFR01000003.1"/>
</dbReference>
<dbReference type="SUPFAM" id="SSF51621">
    <property type="entry name" value="Phosphoenolpyruvate/pyruvate domain"/>
    <property type="match status" value="1"/>
</dbReference>
<evidence type="ECO:0000256" key="1">
    <source>
        <dbReference type="ARBA" id="ARBA00005568"/>
    </source>
</evidence>
<dbReference type="Proteomes" id="UP000193200">
    <property type="component" value="Unassembled WGS sequence"/>
</dbReference>
<dbReference type="GO" id="GO:0046872">
    <property type="term" value="F:metal ion binding"/>
    <property type="evidence" value="ECO:0007669"/>
    <property type="project" value="UniProtKB-KW"/>
</dbReference>
<name>A0A1Y5TUE2_9PROT</name>
<evidence type="ECO:0000259" key="4">
    <source>
        <dbReference type="Pfam" id="PF03328"/>
    </source>
</evidence>
<dbReference type="OrthoDB" id="9802624at2"/>
<dbReference type="InterPro" id="IPR050251">
    <property type="entry name" value="HpcH-HpaI_aldolase"/>
</dbReference>
<dbReference type="EMBL" id="FWFR01000003">
    <property type="protein sequence ID" value="SLN73049.1"/>
    <property type="molecule type" value="Genomic_DNA"/>
</dbReference>
<dbReference type="InParanoid" id="A0A1Y5TUE2"/>